<keyword evidence="3" id="KW-1185">Reference proteome</keyword>
<comment type="caution">
    <text evidence="2">The sequence shown here is derived from an EMBL/GenBank/DDBJ whole genome shotgun (WGS) entry which is preliminary data.</text>
</comment>
<protein>
    <submittedName>
        <fullName evidence="2">Uncharacterized protein</fullName>
    </submittedName>
</protein>
<name>A0ABQ2KPP8_9NOCA</name>
<dbReference type="Proteomes" id="UP000658127">
    <property type="component" value="Unassembled WGS sequence"/>
</dbReference>
<gene>
    <name evidence="2" type="ORF">GCM10011610_46470</name>
</gene>
<dbReference type="RefSeq" id="WP_229740048.1">
    <property type="nucleotide sequence ID" value="NZ_BMNE01000005.1"/>
</dbReference>
<proteinExistence type="predicted"/>
<accession>A0ABQ2KPP8</accession>
<evidence type="ECO:0000256" key="1">
    <source>
        <dbReference type="SAM" id="MobiDB-lite"/>
    </source>
</evidence>
<evidence type="ECO:0000313" key="2">
    <source>
        <dbReference type="EMBL" id="GGN88720.1"/>
    </source>
</evidence>
<reference evidence="3" key="1">
    <citation type="journal article" date="2019" name="Int. J. Syst. Evol. Microbiol.">
        <title>The Global Catalogue of Microorganisms (GCM) 10K type strain sequencing project: providing services to taxonomists for standard genome sequencing and annotation.</title>
        <authorList>
            <consortium name="The Broad Institute Genomics Platform"/>
            <consortium name="The Broad Institute Genome Sequencing Center for Infectious Disease"/>
            <person name="Wu L."/>
            <person name="Ma J."/>
        </authorList>
    </citation>
    <scope>NUCLEOTIDE SEQUENCE [LARGE SCALE GENOMIC DNA]</scope>
    <source>
        <strain evidence="3">CGMCC 4.7329</strain>
    </source>
</reference>
<evidence type="ECO:0000313" key="3">
    <source>
        <dbReference type="Proteomes" id="UP000658127"/>
    </source>
</evidence>
<sequence length="310" mass="31657">MERAQPTPLALPRPRPHRAVALAAGLTVTAALIAGCDSVSGIPGDDPAPASTTAATTTAAPSTTPTATQAIAPGEPAPNGATTSLPPLPADAPQVGAVPGAADAVTAVRRWAADLQTGTIAELQDTCWTIPPRTVADMYADPQAILAALSQPGTATTDTVTWRNRTTTVTVERESVATGYACGRVFAAGVEPGYDEADARHTVRRYLARTSGKPLDPADIEADHPLTCKASPASWDPTGSGNPVAAPLAGDSAKVGNVTSYAGDELRSEQVRGDYLEVHVPVTTSPGGTRTRTFTVVATAEGYCIGDVTI</sequence>
<feature type="compositionally biased region" description="Low complexity" evidence="1">
    <location>
        <begin position="47"/>
        <end position="73"/>
    </location>
</feature>
<dbReference type="EMBL" id="BMNE01000005">
    <property type="protein sequence ID" value="GGN88720.1"/>
    <property type="molecule type" value="Genomic_DNA"/>
</dbReference>
<organism evidence="2 3">
    <name type="scientific">Nocardia rhizosphaerihabitans</name>
    <dbReference type="NCBI Taxonomy" id="1691570"/>
    <lineage>
        <taxon>Bacteria</taxon>
        <taxon>Bacillati</taxon>
        <taxon>Actinomycetota</taxon>
        <taxon>Actinomycetes</taxon>
        <taxon>Mycobacteriales</taxon>
        <taxon>Nocardiaceae</taxon>
        <taxon>Nocardia</taxon>
    </lineage>
</organism>
<feature type="region of interest" description="Disordered" evidence="1">
    <location>
        <begin position="44"/>
        <end position="96"/>
    </location>
</feature>